<dbReference type="InterPro" id="IPR017850">
    <property type="entry name" value="Alkaline_phosphatase_core_sf"/>
</dbReference>
<dbReference type="PANTHER" id="PTHR43108:SF8">
    <property type="entry name" value="SD21168P"/>
    <property type="match status" value="1"/>
</dbReference>
<evidence type="ECO:0000256" key="1">
    <source>
        <dbReference type="ARBA" id="ARBA00008779"/>
    </source>
</evidence>
<accession>A0ABR3R1C0</accession>
<dbReference type="InterPro" id="IPR000917">
    <property type="entry name" value="Sulfatase_N"/>
</dbReference>
<gene>
    <name evidence="3" type="ORF">SLS59_006904</name>
</gene>
<comment type="similarity">
    <text evidence="1">Belongs to the sulfatase family.</text>
</comment>
<dbReference type="SUPFAM" id="SSF53649">
    <property type="entry name" value="Alkaline phosphatase-like"/>
    <property type="match status" value="1"/>
</dbReference>
<dbReference type="CDD" id="cd16147">
    <property type="entry name" value="G6S"/>
    <property type="match status" value="1"/>
</dbReference>
<evidence type="ECO:0000313" key="4">
    <source>
        <dbReference type="Proteomes" id="UP001521222"/>
    </source>
</evidence>
<evidence type="ECO:0000313" key="3">
    <source>
        <dbReference type="EMBL" id="KAL1598220.1"/>
    </source>
</evidence>
<reference evidence="3 4" key="1">
    <citation type="submission" date="2024-02" db="EMBL/GenBank/DDBJ databases">
        <title>De novo assembly and annotation of 12 fungi associated with fruit tree decline syndrome in Ontario, Canada.</title>
        <authorList>
            <person name="Sulman M."/>
            <person name="Ellouze W."/>
            <person name="Ilyukhin E."/>
        </authorList>
    </citation>
    <scope>NUCLEOTIDE SEQUENCE [LARGE SCALE GENOMIC DNA]</scope>
    <source>
        <strain evidence="3 4">M97-236</strain>
    </source>
</reference>
<protein>
    <recommendedName>
        <fullName evidence="2">Sulfatase N-terminal domain-containing protein</fullName>
    </recommendedName>
</protein>
<dbReference type="Gene3D" id="3.40.720.10">
    <property type="entry name" value="Alkaline Phosphatase, subunit A"/>
    <property type="match status" value="1"/>
</dbReference>
<organism evidence="3 4">
    <name type="scientific">Nothophoma quercina</name>
    <dbReference type="NCBI Taxonomy" id="749835"/>
    <lineage>
        <taxon>Eukaryota</taxon>
        <taxon>Fungi</taxon>
        <taxon>Dikarya</taxon>
        <taxon>Ascomycota</taxon>
        <taxon>Pezizomycotina</taxon>
        <taxon>Dothideomycetes</taxon>
        <taxon>Pleosporomycetidae</taxon>
        <taxon>Pleosporales</taxon>
        <taxon>Pleosporineae</taxon>
        <taxon>Didymellaceae</taxon>
        <taxon>Nothophoma</taxon>
    </lineage>
</organism>
<keyword evidence="4" id="KW-1185">Reference proteome</keyword>
<name>A0ABR3R1C0_9PLEO</name>
<evidence type="ECO:0000259" key="2">
    <source>
        <dbReference type="Pfam" id="PF00884"/>
    </source>
</evidence>
<proteinExistence type="inferred from homology"/>
<dbReference type="PANTHER" id="PTHR43108">
    <property type="entry name" value="N-ACETYLGLUCOSAMINE-6-SULFATASE FAMILY MEMBER"/>
    <property type="match status" value="1"/>
</dbReference>
<feature type="domain" description="Sulfatase N-terminal" evidence="2">
    <location>
        <begin position="32"/>
        <end position="303"/>
    </location>
</feature>
<sequence length="495" mass="56014">MYLRRTVGQNCSNETIIRRAYSRSLGGYPRFIEEGFNDDYLPVWLQQAGYNTYYTGKLMNGHSLSTYNNPRAAGWNGSDFLIDPGTYIYYNATMTRNNDTAKNYPGEYNTDLVSAAAVGFLDDAIKASDRPFFLGVTPIAPHGETVTGGGGAKFNPPVPKKEFENLFSNVTIPRTPNFNPNTTGTASYFKTIRQLNQTEVDYNDEVYRNRLRTLQSVDQLIDSIFERLSTNPSVLNNTYVIYTTDNGYHIGQHRLPPGKSCNIEEDVNIPFFIRGPGVPKGAVQTIPSSHTDIVPTLFTLAGIPLREDFDGEPIPVTTDLLAKNEKSEHVNIEFWGEYLVEGNTFFGLNYFPNNTYKHVRVIGDGYDLAYAVWCTNEHELYDMINDPYQLTNVYGTNSTVNSWPVSSLSARLNGLLLTLKRCKGRECTRPWEKLHPDGSVKNLKDALDKKYDAFYEKHQLPVTFSECALGQLLDVEGALEPVVWREEWDEWSYNT</sequence>
<dbReference type="Proteomes" id="UP001521222">
    <property type="component" value="Unassembled WGS sequence"/>
</dbReference>
<dbReference type="Pfam" id="PF00884">
    <property type="entry name" value="Sulfatase"/>
    <property type="match status" value="1"/>
</dbReference>
<comment type="caution">
    <text evidence="3">The sequence shown here is derived from an EMBL/GenBank/DDBJ whole genome shotgun (WGS) entry which is preliminary data.</text>
</comment>
<dbReference type="EMBL" id="JAKIXB020000023">
    <property type="protein sequence ID" value="KAL1598220.1"/>
    <property type="molecule type" value="Genomic_DNA"/>
</dbReference>